<reference evidence="2" key="1">
    <citation type="submission" date="2014-03" db="EMBL/GenBank/DDBJ databases">
        <authorList>
            <person name="Urmite Genomes U."/>
        </authorList>
    </citation>
    <scope>NUCLEOTIDE SEQUENCE [LARGE SCALE GENOMIC DNA]</scope>
    <source>
        <strain evidence="2">HD-03</strain>
    </source>
</reference>
<keyword evidence="2" id="KW-1185">Reference proteome</keyword>
<accession>A0A024P4N5</accession>
<comment type="caution">
    <text evidence="1">The sequence shown here is derived from an EMBL/GenBank/DDBJ whole genome shotgun (WGS) entry which is preliminary data.</text>
</comment>
<dbReference type="Proteomes" id="UP000028868">
    <property type="component" value="Unassembled WGS sequence"/>
</dbReference>
<proteinExistence type="predicted"/>
<organism evidence="1 2">
    <name type="scientific">Halobacillus karajensis</name>
    <dbReference type="NCBI Taxonomy" id="195088"/>
    <lineage>
        <taxon>Bacteria</taxon>
        <taxon>Bacillati</taxon>
        <taxon>Bacillota</taxon>
        <taxon>Bacilli</taxon>
        <taxon>Bacillales</taxon>
        <taxon>Bacillaceae</taxon>
        <taxon>Halobacillus</taxon>
    </lineage>
</organism>
<dbReference type="InterPro" id="IPR009609">
    <property type="entry name" value="Phosphonate_metab_PhnG"/>
</dbReference>
<evidence type="ECO:0000313" key="1">
    <source>
        <dbReference type="EMBL" id="CDQ23708.1"/>
    </source>
</evidence>
<dbReference type="RefSeq" id="WP_035508050.1">
    <property type="nucleotide sequence ID" value="NZ_CCDH010000003.1"/>
</dbReference>
<gene>
    <name evidence="1" type="ORF">BN983_01959</name>
</gene>
<name>A0A024P4N5_9BACI</name>
<keyword evidence="1" id="KW-0456">Lyase</keyword>
<dbReference type="EMBL" id="CCDI010000002">
    <property type="protein sequence ID" value="CDQ23708.1"/>
    <property type="molecule type" value="Genomic_DNA"/>
</dbReference>
<reference evidence="1 2" key="2">
    <citation type="submission" date="2014-05" db="EMBL/GenBank/DDBJ databases">
        <title>Draft genome sequence of Halobacillus karajensis HK-03.</title>
        <authorList>
            <person name="Khelaifia S."/>
            <person name="Croce O."/>
            <person name="Lagier J.C."/>
            <person name="Raoult D."/>
        </authorList>
    </citation>
    <scope>NUCLEOTIDE SEQUENCE [LARGE SCALE GENOMIC DNA]</scope>
    <source>
        <strain evidence="1 2">HD-03</strain>
    </source>
</reference>
<evidence type="ECO:0000313" key="2">
    <source>
        <dbReference type="Proteomes" id="UP000028868"/>
    </source>
</evidence>
<dbReference type="GO" id="GO:0015716">
    <property type="term" value="P:organic phosphonate transport"/>
    <property type="evidence" value="ECO:0007669"/>
    <property type="project" value="InterPro"/>
</dbReference>
<dbReference type="NCBIfam" id="TIGR03293">
    <property type="entry name" value="PhnG_redo"/>
    <property type="match status" value="1"/>
</dbReference>
<dbReference type="AlphaFoldDB" id="A0A024P4N5"/>
<dbReference type="GO" id="GO:0019634">
    <property type="term" value="P:organic phosphonate metabolic process"/>
    <property type="evidence" value="ECO:0007669"/>
    <property type="project" value="InterPro"/>
</dbReference>
<dbReference type="GO" id="GO:0016829">
    <property type="term" value="F:lyase activity"/>
    <property type="evidence" value="ECO:0007669"/>
    <property type="project" value="UniProtKB-KW"/>
</dbReference>
<dbReference type="Pfam" id="PF06754">
    <property type="entry name" value="PhnG"/>
    <property type="match status" value="1"/>
</dbReference>
<sequence>MKRRRRTEILIQERSGLAQHFAEAIIQNYSCQEVVAPQYGLTMIKMRESAKNSLFYLGEVLVTEAKMEINQCIGIGIVAGMKEELAKHLAIIDAAYKAQLPETERWHQKLVEAERRILQEKAQEQAKLFETKVDFETMDV</sequence>
<protein>
    <submittedName>
        <fullName evidence="1">Phosphonate C-P lyase system protein PhnG</fullName>
    </submittedName>
</protein>